<evidence type="ECO:0000256" key="6">
    <source>
        <dbReference type="ARBA" id="ARBA00023136"/>
    </source>
</evidence>
<dbReference type="AlphaFoldDB" id="A0A377Q5L0"/>
<dbReference type="GO" id="GO:0022857">
    <property type="term" value="F:transmembrane transporter activity"/>
    <property type="evidence" value="ECO:0007669"/>
    <property type="project" value="InterPro"/>
</dbReference>
<feature type="transmembrane region" description="Helical" evidence="7">
    <location>
        <begin position="21"/>
        <end position="42"/>
    </location>
</feature>
<feature type="transmembrane region" description="Helical" evidence="7">
    <location>
        <begin position="149"/>
        <end position="170"/>
    </location>
</feature>
<accession>A0A377Q5L0</accession>
<feature type="transmembrane region" description="Helical" evidence="7">
    <location>
        <begin position="115"/>
        <end position="137"/>
    </location>
</feature>
<organism evidence="9 11">
    <name type="scientific">Iodobacter fluviatilis</name>
    <dbReference type="NCBI Taxonomy" id="537"/>
    <lineage>
        <taxon>Bacteria</taxon>
        <taxon>Pseudomonadati</taxon>
        <taxon>Pseudomonadota</taxon>
        <taxon>Betaproteobacteria</taxon>
        <taxon>Neisseriales</taxon>
        <taxon>Chitinibacteraceae</taxon>
        <taxon>Iodobacter</taxon>
    </lineage>
</organism>
<dbReference type="OrthoDB" id="9807274at2"/>
<dbReference type="InterPro" id="IPR011701">
    <property type="entry name" value="MFS"/>
</dbReference>
<feature type="domain" description="Major facilitator superfamily (MFS) profile" evidence="8">
    <location>
        <begin position="24"/>
        <end position="520"/>
    </location>
</feature>
<evidence type="ECO:0000313" key="10">
    <source>
        <dbReference type="EMBL" id="TCU89165.1"/>
    </source>
</evidence>
<evidence type="ECO:0000256" key="5">
    <source>
        <dbReference type="ARBA" id="ARBA00022989"/>
    </source>
</evidence>
<gene>
    <name evidence="9" type="primary">emrB</name>
    <name evidence="10" type="ORF">EV682_10276</name>
    <name evidence="9" type="ORF">NCTC11159_01599</name>
</gene>
<evidence type="ECO:0000256" key="7">
    <source>
        <dbReference type="SAM" id="Phobius"/>
    </source>
</evidence>
<keyword evidence="12" id="KW-1185">Reference proteome</keyword>
<dbReference type="InterPro" id="IPR036259">
    <property type="entry name" value="MFS_trans_sf"/>
</dbReference>
<keyword evidence="6 7" id="KW-0472">Membrane</keyword>
<evidence type="ECO:0000313" key="9">
    <source>
        <dbReference type="EMBL" id="STQ90534.1"/>
    </source>
</evidence>
<keyword evidence="4 7" id="KW-0812">Transmembrane</keyword>
<feature type="transmembrane region" description="Helical" evidence="7">
    <location>
        <begin position="310"/>
        <end position="329"/>
    </location>
</feature>
<feature type="transmembrane region" description="Helical" evidence="7">
    <location>
        <begin position="176"/>
        <end position="198"/>
    </location>
</feature>
<feature type="transmembrane region" description="Helical" evidence="7">
    <location>
        <begin position="341"/>
        <end position="361"/>
    </location>
</feature>
<dbReference type="PROSITE" id="PS51257">
    <property type="entry name" value="PROKAR_LIPOPROTEIN"/>
    <property type="match status" value="1"/>
</dbReference>
<feature type="transmembrane region" description="Helical" evidence="7">
    <location>
        <begin position="89"/>
        <end position="109"/>
    </location>
</feature>
<evidence type="ECO:0000256" key="3">
    <source>
        <dbReference type="ARBA" id="ARBA00022475"/>
    </source>
</evidence>
<evidence type="ECO:0000313" key="12">
    <source>
        <dbReference type="Proteomes" id="UP000295794"/>
    </source>
</evidence>
<dbReference type="PANTHER" id="PTHR23501:SF174">
    <property type="entry name" value="MULTIDRUG EXPORT PROTEIN EMRB-RELATED"/>
    <property type="match status" value="1"/>
</dbReference>
<keyword evidence="2" id="KW-0813">Transport</keyword>
<evidence type="ECO:0000256" key="2">
    <source>
        <dbReference type="ARBA" id="ARBA00022448"/>
    </source>
</evidence>
<feature type="transmembrane region" description="Helical" evidence="7">
    <location>
        <begin position="494"/>
        <end position="515"/>
    </location>
</feature>
<proteinExistence type="predicted"/>
<feature type="transmembrane region" description="Helical" evidence="7">
    <location>
        <begin position="62"/>
        <end position="82"/>
    </location>
</feature>
<dbReference type="EMBL" id="SMBT01000002">
    <property type="protein sequence ID" value="TCU89165.1"/>
    <property type="molecule type" value="Genomic_DNA"/>
</dbReference>
<evidence type="ECO:0000256" key="1">
    <source>
        <dbReference type="ARBA" id="ARBA00004651"/>
    </source>
</evidence>
<dbReference type="RefSeq" id="WP_115226838.1">
    <property type="nucleotide sequence ID" value="NZ_CAWOLO010000002.1"/>
</dbReference>
<feature type="transmembrane region" description="Helical" evidence="7">
    <location>
        <begin position="283"/>
        <end position="304"/>
    </location>
</feature>
<reference evidence="9 11" key="1">
    <citation type="submission" date="2018-06" db="EMBL/GenBank/DDBJ databases">
        <authorList>
            <consortium name="Pathogen Informatics"/>
            <person name="Doyle S."/>
        </authorList>
    </citation>
    <scope>NUCLEOTIDE SEQUENCE [LARGE SCALE GENOMIC DNA]</scope>
    <source>
        <strain evidence="9 11">NCTC11159</strain>
    </source>
</reference>
<reference evidence="10 12" key="2">
    <citation type="submission" date="2019-03" db="EMBL/GenBank/DDBJ databases">
        <title>Genomic Encyclopedia of Type Strains, Phase IV (KMG-IV): sequencing the most valuable type-strain genomes for metagenomic binning, comparative biology and taxonomic classification.</title>
        <authorList>
            <person name="Goeker M."/>
        </authorList>
    </citation>
    <scope>NUCLEOTIDE SEQUENCE [LARGE SCALE GENOMIC DNA]</scope>
    <source>
        <strain evidence="10 12">DSM 3764</strain>
    </source>
</reference>
<dbReference type="NCBIfam" id="TIGR00711">
    <property type="entry name" value="efflux_EmrB"/>
    <property type="match status" value="1"/>
</dbReference>
<keyword evidence="3" id="KW-1003">Cell membrane</keyword>
<dbReference type="CDD" id="cd17503">
    <property type="entry name" value="MFS_LmrB_MDR_like"/>
    <property type="match status" value="1"/>
</dbReference>
<feature type="transmembrane region" description="Helical" evidence="7">
    <location>
        <begin position="243"/>
        <end position="262"/>
    </location>
</feature>
<evidence type="ECO:0000259" key="8">
    <source>
        <dbReference type="PROSITE" id="PS50850"/>
    </source>
</evidence>
<dbReference type="InterPro" id="IPR004638">
    <property type="entry name" value="EmrB-like"/>
</dbReference>
<dbReference type="PRINTS" id="PR01036">
    <property type="entry name" value="TCRTETB"/>
</dbReference>
<comment type="subcellular location">
    <subcellularLocation>
        <location evidence="1">Cell membrane</location>
        <topology evidence="1">Multi-pass membrane protein</topology>
    </subcellularLocation>
</comment>
<dbReference type="Proteomes" id="UP000255108">
    <property type="component" value="Unassembled WGS sequence"/>
</dbReference>
<dbReference type="Gene3D" id="1.20.1720.10">
    <property type="entry name" value="Multidrug resistance protein D"/>
    <property type="match status" value="1"/>
</dbReference>
<protein>
    <submittedName>
        <fullName evidence="10">DHA2 family multidrug resistance protein</fullName>
    </submittedName>
    <submittedName>
        <fullName evidence="9">Multidrug resistance protein B</fullName>
    </submittedName>
</protein>
<dbReference type="PANTHER" id="PTHR23501">
    <property type="entry name" value="MAJOR FACILITATOR SUPERFAMILY"/>
    <property type="match status" value="1"/>
</dbReference>
<dbReference type="SUPFAM" id="SSF103473">
    <property type="entry name" value="MFS general substrate transporter"/>
    <property type="match status" value="1"/>
</dbReference>
<feature type="transmembrane region" description="Helical" evidence="7">
    <location>
        <begin position="373"/>
        <end position="394"/>
    </location>
</feature>
<dbReference type="InterPro" id="IPR020846">
    <property type="entry name" value="MFS_dom"/>
</dbReference>
<dbReference type="Pfam" id="PF07690">
    <property type="entry name" value="MFS_1"/>
    <property type="match status" value="1"/>
</dbReference>
<feature type="transmembrane region" description="Helical" evidence="7">
    <location>
        <begin position="210"/>
        <end position="228"/>
    </location>
</feature>
<dbReference type="GO" id="GO:0005886">
    <property type="term" value="C:plasma membrane"/>
    <property type="evidence" value="ECO:0007669"/>
    <property type="project" value="UniProtKB-SubCell"/>
</dbReference>
<evidence type="ECO:0000256" key="4">
    <source>
        <dbReference type="ARBA" id="ARBA00022692"/>
    </source>
</evidence>
<sequence>MKAILPGLSRSDTPERIYAHRYIIAMSVTLACVLELLDTSIVNVAVPHMMGSLGATLDEITWVSIGYVVANVIVLPISGFLAQLFGRRNYFILSIALFIFSSFACGNATSLGGLVFWRIVQGLGGGGLIATAQSTLFDTFPSKEMGTAMAIFGMGIMTGPMLGPTLGGWLTDQYSWPWIFYINLPLGGIALFLTLLYMPEAKHQQAINKIDYIGLILMATGIATLQLLLERGERLEWFTSPEIISYALISFFSLSLFIIRQLEIKHPIVDLSICKDPQFSAGLVMTFLLGASLFSTVFIFPVYVQSLMGYTAWQTGLMILPSAMASGLAMPISAKLVARGVSARALIALGAMLFMYGMWQHYHFTTDSGMNDFLWPMIIRGLGLGMIFMPLNALTMANILPQQIPNAAGLYNLTRQLGGSVGIALSATLLAQLGDAKRAALNEHVISNSAQTIERIAGLKSRLLFMGTPETLAPIKAQALLAQQIAKQAQMLSFAHLFMLFGIAMLCVTPLLFVMKKQTMSAGSDLSH</sequence>
<dbReference type="EMBL" id="UGHR01000001">
    <property type="protein sequence ID" value="STQ90534.1"/>
    <property type="molecule type" value="Genomic_DNA"/>
</dbReference>
<name>A0A377Q5L0_9NEIS</name>
<keyword evidence="5 7" id="KW-1133">Transmembrane helix</keyword>
<evidence type="ECO:0000313" key="11">
    <source>
        <dbReference type="Proteomes" id="UP000255108"/>
    </source>
</evidence>
<dbReference type="Proteomes" id="UP000295794">
    <property type="component" value="Unassembled WGS sequence"/>
</dbReference>
<dbReference type="Gene3D" id="1.20.1250.20">
    <property type="entry name" value="MFS general substrate transporter like domains"/>
    <property type="match status" value="1"/>
</dbReference>
<dbReference type="PROSITE" id="PS50850">
    <property type="entry name" value="MFS"/>
    <property type="match status" value="1"/>
</dbReference>